<protein>
    <submittedName>
        <fullName evidence="2">Uncharacterized protein</fullName>
    </submittedName>
</protein>
<gene>
    <name evidence="2" type="ORF">SAMN02745229_02325</name>
</gene>
<dbReference type="GeneID" id="89510228"/>
<keyword evidence="1" id="KW-0812">Transmembrane</keyword>
<dbReference type="RefSeq" id="WP_073387929.1">
    <property type="nucleotide sequence ID" value="NZ_FQXK01000019.1"/>
</dbReference>
<keyword evidence="3" id="KW-1185">Reference proteome</keyword>
<dbReference type="AlphaFoldDB" id="A0A1M5ZJ53"/>
<dbReference type="STRING" id="1121131.SAMN02745229_02325"/>
<organism evidence="2 3">
    <name type="scientific">Butyrivibrio fibrisolvens DSM 3071</name>
    <dbReference type="NCBI Taxonomy" id="1121131"/>
    <lineage>
        <taxon>Bacteria</taxon>
        <taxon>Bacillati</taxon>
        <taxon>Bacillota</taxon>
        <taxon>Clostridia</taxon>
        <taxon>Lachnospirales</taxon>
        <taxon>Lachnospiraceae</taxon>
        <taxon>Butyrivibrio</taxon>
    </lineage>
</organism>
<proteinExistence type="predicted"/>
<evidence type="ECO:0000313" key="2">
    <source>
        <dbReference type="EMBL" id="SHI24260.1"/>
    </source>
</evidence>
<name>A0A1M5ZJ53_BUTFI</name>
<feature type="transmembrane region" description="Helical" evidence="1">
    <location>
        <begin position="43"/>
        <end position="75"/>
    </location>
</feature>
<feature type="transmembrane region" description="Helical" evidence="1">
    <location>
        <begin position="87"/>
        <end position="106"/>
    </location>
</feature>
<dbReference type="Proteomes" id="UP000184278">
    <property type="component" value="Unassembled WGS sequence"/>
</dbReference>
<feature type="transmembrane region" description="Helical" evidence="1">
    <location>
        <begin position="144"/>
        <end position="165"/>
    </location>
</feature>
<sequence length="170" mass="20033">MIIRFVKDLWPSFFIWFVIVWSDRISGRPLKRIDNKIIYYFTWLWHFGNCASVTTIMYGIGIQINLIMFSIFSVIPLRVDDLSVRPLYYMTYLEIVLSGIMVGIIEASMTEPRKLLKIPLYILFVMLVGMIIYAGRFYLVIFKYFPVICIAVIIMIVSLLTYGFYNIFKS</sequence>
<evidence type="ECO:0000256" key="1">
    <source>
        <dbReference type="SAM" id="Phobius"/>
    </source>
</evidence>
<dbReference type="EMBL" id="FQXK01000019">
    <property type="protein sequence ID" value="SHI24260.1"/>
    <property type="molecule type" value="Genomic_DNA"/>
</dbReference>
<evidence type="ECO:0000313" key="3">
    <source>
        <dbReference type="Proteomes" id="UP000184278"/>
    </source>
</evidence>
<reference evidence="3" key="1">
    <citation type="submission" date="2016-11" db="EMBL/GenBank/DDBJ databases">
        <authorList>
            <person name="Varghese N."/>
            <person name="Submissions S."/>
        </authorList>
    </citation>
    <scope>NUCLEOTIDE SEQUENCE [LARGE SCALE GENOMIC DNA]</scope>
    <source>
        <strain evidence="3">DSM 3071</strain>
    </source>
</reference>
<keyword evidence="1" id="KW-1133">Transmembrane helix</keyword>
<keyword evidence="1" id="KW-0472">Membrane</keyword>
<accession>A0A1M5ZJ53</accession>
<feature type="transmembrane region" description="Helical" evidence="1">
    <location>
        <begin position="118"/>
        <end position="138"/>
    </location>
</feature>